<protein>
    <submittedName>
        <fullName evidence="1">Uncharacterized protein</fullName>
    </submittedName>
</protein>
<keyword evidence="2" id="KW-1185">Reference proteome</keyword>
<proteinExistence type="predicted"/>
<organism evidence="1 2">
    <name type="scientific">Pistacia atlantica</name>
    <dbReference type="NCBI Taxonomy" id="434234"/>
    <lineage>
        <taxon>Eukaryota</taxon>
        <taxon>Viridiplantae</taxon>
        <taxon>Streptophyta</taxon>
        <taxon>Embryophyta</taxon>
        <taxon>Tracheophyta</taxon>
        <taxon>Spermatophyta</taxon>
        <taxon>Magnoliopsida</taxon>
        <taxon>eudicotyledons</taxon>
        <taxon>Gunneridae</taxon>
        <taxon>Pentapetalae</taxon>
        <taxon>rosids</taxon>
        <taxon>malvids</taxon>
        <taxon>Sapindales</taxon>
        <taxon>Anacardiaceae</taxon>
        <taxon>Pistacia</taxon>
    </lineage>
</organism>
<evidence type="ECO:0000313" key="1">
    <source>
        <dbReference type="EMBL" id="KAJ0113000.1"/>
    </source>
</evidence>
<reference evidence="2" key="1">
    <citation type="journal article" date="2023" name="G3 (Bethesda)">
        <title>Genome assembly and association tests identify interacting loci associated with vigor, precocity, and sex in interspecific pistachio rootstocks.</title>
        <authorList>
            <person name="Palmer W."/>
            <person name="Jacygrad E."/>
            <person name="Sagayaradj S."/>
            <person name="Cavanaugh K."/>
            <person name="Han R."/>
            <person name="Bertier L."/>
            <person name="Beede B."/>
            <person name="Kafkas S."/>
            <person name="Golino D."/>
            <person name="Preece J."/>
            <person name="Michelmore R."/>
        </authorList>
    </citation>
    <scope>NUCLEOTIDE SEQUENCE [LARGE SCALE GENOMIC DNA]</scope>
</reference>
<comment type="caution">
    <text evidence="1">The sequence shown here is derived from an EMBL/GenBank/DDBJ whole genome shotgun (WGS) entry which is preliminary data.</text>
</comment>
<evidence type="ECO:0000313" key="2">
    <source>
        <dbReference type="Proteomes" id="UP001164250"/>
    </source>
</evidence>
<name>A0ACC1CBA0_9ROSI</name>
<dbReference type="Proteomes" id="UP001164250">
    <property type="component" value="Chromosome 1"/>
</dbReference>
<dbReference type="EMBL" id="CM047897">
    <property type="protein sequence ID" value="KAJ0113000.1"/>
    <property type="molecule type" value="Genomic_DNA"/>
</dbReference>
<accession>A0ACC1CBA0</accession>
<gene>
    <name evidence="1" type="ORF">Patl1_02039</name>
</gene>
<sequence>MPLIAPILHLLNLFQTDVFSNIRFVGSALCKSYSEIASTFAGLASQRCFSHTVRSSCLFYRAFLSKQAIILLSWGEHCERLGTASADHMAVCCVDYQFNTEPIGVQDGSFAWNYLINELNIAESRLLVLKSQEDYSRVLQLGPKGGGVAAIVDELPYVESFLSRGQLCIPDSGAGVYKKRMGICIYIACSAFQRDSPLAIDLSTTILQLSENGDLQKIHNKWMTYNQCSIQLSDDDDSSGQLSLKSFWGLFLICGIACVLALIMFFYRVCCQYRRFSPDGEENVEVEEIEPARRRRTLHSSSFKDMIDFIDRKEAEIKEILKRKNSDNKQHASQSSDGHSNVNSPA</sequence>